<gene>
    <name evidence="1" type="ORF">OCV65_06525</name>
</gene>
<comment type="caution">
    <text evidence="1">The sequence shown here is derived from an EMBL/GenBank/DDBJ whole genome shotgun (WGS) entry which is preliminary data.</text>
</comment>
<sequence>MVMGTIVVLAVLLVIVYFAARSVIRDKKNGKCSGGCAGCSGCAGSCSSEHTTSINQTKKK</sequence>
<name>A0ABT2S5X9_9FIRM</name>
<evidence type="ECO:0000313" key="1">
    <source>
        <dbReference type="EMBL" id="MCU6699883.1"/>
    </source>
</evidence>
<reference evidence="1 2" key="1">
    <citation type="journal article" date="2021" name="ISME Commun">
        <title>Automated analysis of genomic sequences facilitates high-throughput and comprehensive description of bacteria.</title>
        <authorList>
            <person name="Hitch T.C.A."/>
        </authorList>
    </citation>
    <scope>NUCLEOTIDE SEQUENCE [LARGE SCALE GENOMIC DNA]</scope>
    <source>
        <strain evidence="1 2">Sanger_02</strain>
    </source>
</reference>
<keyword evidence="2" id="KW-1185">Reference proteome</keyword>
<dbReference type="Pfam" id="PF12669">
    <property type="entry name" value="FeoB_associated"/>
    <property type="match status" value="1"/>
</dbReference>
<protein>
    <submittedName>
        <fullName evidence="1">FeoB-associated Cys-rich membrane protein</fullName>
    </submittedName>
</protein>
<dbReference type="EMBL" id="JAOQJV010000006">
    <property type="protein sequence ID" value="MCU6699883.1"/>
    <property type="molecule type" value="Genomic_DNA"/>
</dbReference>
<accession>A0ABT2S5X9</accession>
<proteinExistence type="predicted"/>
<evidence type="ECO:0000313" key="2">
    <source>
        <dbReference type="Proteomes" id="UP001207605"/>
    </source>
</evidence>
<organism evidence="1 2">
    <name type="scientific">Dorea ammoniilytica</name>
    <dbReference type="NCBI Taxonomy" id="2981788"/>
    <lineage>
        <taxon>Bacteria</taxon>
        <taxon>Bacillati</taxon>
        <taxon>Bacillota</taxon>
        <taxon>Clostridia</taxon>
        <taxon>Lachnospirales</taxon>
        <taxon>Lachnospiraceae</taxon>
        <taxon>Dorea</taxon>
    </lineage>
</organism>
<dbReference type="Proteomes" id="UP001207605">
    <property type="component" value="Unassembled WGS sequence"/>
</dbReference>